<keyword evidence="1" id="KW-0862">Zinc</keyword>
<accession>A0AAN9SMX1</accession>
<keyword evidence="1" id="KW-0863">Zinc-finger</keyword>
<protein>
    <recommendedName>
        <fullName evidence="3">C2H2-type domain-containing protein</fullName>
    </recommendedName>
</protein>
<keyword evidence="1" id="KW-0479">Metal-binding</keyword>
<proteinExistence type="predicted"/>
<dbReference type="Pfam" id="PF13912">
    <property type="entry name" value="zf-C2H2_6"/>
    <property type="match status" value="1"/>
</dbReference>
<dbReference type="Pfam" id="PF13894">
    <property type="entry name" value="zf-C2H2_4"/>
    <property type="match status" value="1"/>
</dbReference>
<dbReference type="Proteomes" id="UP001386955">
    <property type="component" value="Unassembled WGS sequence"/>
</dbReference>
<sequence length="185" mass="20695">MDDDDVNAAKNPSLTVRECDICGKTFGSGKAFGGHRRSHFLKKKKRKVGFTSKGDDNSNNSDDDSDEEEEEKNICCICKKEFPSKNSLYGHMRAHSKRSWRGVSPPTHSSLISIYVGDDLVWDGSNVISSYEHHIDAIDLEKFTSPSWLKKDVRGRGCIGIYEVAETLAHFSAYAETNRVFAKKG</sequence>
<feature type="domain" description="C2H2-type" evidence="3">
    <location>
        <begin position="17"/>
        <end position="44"/>
    </location>
</feature>
<feature type="region of interest" description="Disordered" evidence="2">
    <location>
        <begin position="43"/>
        <end position="66"/>
    </location>
</feature>
<dbReference type="SUPFAM" id="SSF57667">
    <property type="entry name" value="beta-beta-alpha zinc fingers"/>
    <property type="match status" value="1"/>
</dbReference>
<evidence type="ECO:0000256" key="2">
    <source>
        <dbReference type="SAM" id="MobiDB-lite"/>
    </source>
</evidence>
<dbReference type="PROSITE" id="PS50157">
    <property type="entry name" value="ZINC_FINGER_C2H2_2"/>
    <property type="match status" value="2"/>
</dbReference>
<dbReference type="InterPro" id="IPR013087">
    <property type="entry name" value="Znf_C2H2_type"/>
</dbReference>
<dbReference type="PROSITE" id="PS00028">
    <property type="entry name" value="ZINC_FINGER_C2H2_1"/>
    <property type="match status" value="2"/>
</dbReference>
<dbReference type="PANTHER" id="PTHR47591">
    <property type="entry name" value="ZINC FINGER PROTEIN ZAT2-RELATED"/>
    <property type="match status" value="1"/>
</dbReference>
<evidence type="ECO:0000256" key="1">
    <source>
        <dbReference type="PROSITE-ProRule" id="PRU00042"/>
    </source>
</evidence>
<gene>
    <name evidence="4" type="ORF">VNO78_12381</name>
</gene>
<reference evidence="4 5" key="1">
    <citation type="submission" date="2024-01" db="EMBL/GenBank/DDBJ databases">
        <title>The genomes of 5 underutilized Papilionoideae crops provide insights into root nodulation and disease resistanc.</title>
        <authorList>
            <person name="Jiang F."/>
        </authorList>
    </citation>
    <scope>NUCLEOTIDE SEQUENCE [LARGE SCALE GENOMIC DNA]</scope>
    <source>
        <strain evidence="4">DUOXIRENSHENG_FW03</strain>
        <tissue evidence="4">Leaves</tissue>
    </source>
</reference>
<feature type="domain" description="C2H2-type" evidence="3">
    <location>
        <begin position="73"/>
        <end position="100"/>
    </location>
</feature>
<organism evidence="4 5">
    <name type="scientific">Psophocarpus tetragonolobus</name>
    <name type="common">Winged bean</name>
    <name type="synonym">Dolichos tetragonolobus</name>
    <dbReference type="NCBI Taxonomy" id="3891"/>
    <lineage>
        <taxon>Eukaryota</taxon>
        <taxon>Viridiplantae</taxon>
        <taxon>Streptophyta</taxon>
        <taxon>Embryophyta</taxon>
        <taxon>Tracheophyta</taxon>
        <taxon>Spermatophyta</taxon>
        <taxon>Magnoliopsida</taxon>
        <taxon>eudicotyledons</taxon>
        <taxon>Gunneridae</taxon>
        <taxon>Pentapetalae</taxon>
        <taxon>rosids</taxon>
        <taxon>fabids</taxon>
        <taxon>Fabales</taxon>
        <taxon>Fabaceae</taxon>
        <taxon>Papilionoideae</taxon>
        <taxon>50 kb inversion clade</taxon>
        <taxon>NPAAA clade</taxon>
        <taxon>indigoferoid/millettioid clade</taxon>
        <taxon>Phaseoleae</taxon>
        <taxon>Psophocarpus</taxon>
    </lineage>
</organism>
<evidence type="ECO:0000313" key="5">
    <source>
        <dbReference type="Proteomes" id="UP001386955"/>
    </source>
</evidence>
<dbReference type="GO" id="GO:0008270">
    <property type="term" value="F:zinc ion binding"/>
    <property type="evidence" value="ECO:0007669"/>
    <property type="project" value="UniProtKB-KW"/>
</dbReference>
<name>A0AAN9SMX1_PSOTE</name>
<comment type="caution">
    <text evidence="4">The sequence shown here is derived from an EMBL/GenBank/DDBJ whole genome shotgun (WGS) entry which is preliminary data.</text>
</comment>
<dbReference type="AlphaFoldDB" id="A0AAN9SMX1"/>
<dbReference type="InterPro" id="IPR036236">
    <property type="entry name" value="Znf_C2H2_sf"/>
</dbReference>
<evidence type="ECO:0000259" key="3">
    <source>
        <dbReference type="PROSITE" id="PS50157"/>
    </source>
</evidence>
<dbReference type="Gene3D" id="3.30.160.60">
    <property type="entry name" value="Classic Zinc Finger"/>
    <property type="match status" value="1"/>
</dbReference>
<dbReference type="SMART" id="SM00355">
    <property type="entry name" value="ZnF_C2H2"/>
    <property type="match status" value="2"/>
</dbReference>
<dbReference type="PANTHER" id="PTHR47591:SF1">
    <property type="entry name" value="ZINC FINGER PROTEIN ZAT2-RELATED"/>
    <property type="match status" value="1"/>
</dbReference>
<keyword evidence="5" id="KW-1185">Reference proteome</keyword>
<evidence type="ECO:0000313" key="4">
    <source>
        <dbReference type="EMBL" id="KAK7401069.1"/>
    </source>
</evidence>
<dbReference type="EMBL" id="JAYMYS010000003">
    <property type="protein sequence ID" value="KAK7401069.1"/>
    <property type="molecule type" value="Genomic_DNA"/>
</dbReference>